<proteinExistence type="predicted"/>
<dbReference type="InterPro" id="IPR020069">
    <property type="entry name" value="Ribosomal_bL9_C"/>
</dbReference>
<evidence type="ECO:0000259" key="1">
    <source>
        <dbReference type="Pfam" id="PF03948"/>
    </source>
</evidence>
<organism evidence="2 3">
    <name type="scientific">Stieleria maiorica</name>
    <dbReference type="NCBI Taxonomy" id="2795974"/>
    <lineage>
        <taxon>Bacteria</taxon>
        <taxon>Pseudomonadati</taxon>
        <taxon>Planctomycetota</taxon>
        <taxon>Planctomycetia</taxon>
        <taxon>Pirellulales</taxon>
        <taxon>Pirellulaceae</taxon>
        <taxon>Stieleria</taxon>
    </lineage>
</organism>
<dbReference type="RefSeq" id="WP_167547195.1">
    <property type="nucleotide sequence ID" value="NZ_CP036264.1"/>
</dbReference>
<feature type="domain" description="Large ribosomal subunit protein bL9 C-terminal" evidence="1">
    <location>
        <begin position="178"/>
        <end position="250"/>
    </location>
</feature>
<accession>A0A5B9MR91</accession>
<dbReference type="Pfam" id="PF03948">
    <property type="entry name" value="Ribosomal_L9_C"/>
    <property type="match status" value="1"/>
</dbReference>
<dbReference type="InterPro" id="IPR036791">
    <property type="entry name" value="Ribosomal_bL9_C_sf"/>
</dbReference>
<gene>
    <name evidence="2" type="ORF">Mal15_68920</name>
</gene>
<dbReference type="Proteomes" id="UP000321353">
    <property type="component" value="Chromosome"/>
</dbReference>
<evidence type="ECO:0000313" key="3">
    <source>
        <dbReference type="Proteomes" id="UP000321353"/>
    </source>
</evidence>
<reference evidence="2 3" key="1">
    <citation type="submission" date="2019-02" db="EMBL/GenBank/DDBJ databases">
        <title>Planctomycetal bacteria perform biofilm scaping via a novel small molecule.</title>
        <authorList>
            <person name="Jeske O."/>
            <person name="Boedeker C."/>
            <person name="Wiegand S."/>
            <person name="Breitling P."/>
            <person name="Kallscheuer N."/>
            <person name="Jogler M."/>
            <person name="Rohde M."/>
            <person name="Petersen J."/>
            <person name="Medema M.H."/>
            <person name="Surup F."/>
            <person name="Jogler C."/>
        </authorList>
    </citation>
    <scope>NUCLEOTIDE SEQUENCE [LARGE SCALE GENOMIC DNA]</scope>
    <source>
        <strain evidence="2 3">Mal15</strain>
    </source>
</reference>
<dbReference type="AlphaFoldDB" id="A0A5B9MR91"/>
<name>A0A5B9MR91_9BACT</name>
<protein>
    <recommendedName>
        <fullName evidence="1">Large ribosomal subunit protein bL9 C-terminal domain-containing protein</fullName>
    </recommendedName>
</protein>
<dbReference type="EMBL" id="CP036264">
    <property type="protein sequence ID" value="QEG02771.1"/>
    <property type="molecule type" value="Genomic_DNA"/>
</dbReference>
<dbReference type="SUPFAM" id="SSF55653">
    <property type="entry name" value="Ribosomal protein L9 C-domain"/>
    <property type="match status" value="1"/>
</dbReference>
<keyword evidence="3" id="KW-1185">Reference proteome</keyword>
<dbReference type="KEGG" id="smam:Mal15_68920"/>
<sequence>MIGWLKSLFASEKRSDPEPDDLWNAMESMDPRNSLARLHQLKLDSEQFPVVKGLLDGTLSPADCPGVTDWCQSEAVAPTGMDGLAFALQLALRSSRTTYVIPKGQSVPAAVLPKYVSRGQLTIVVSYLGGTPVIITSLDEYLSSNSLVDFSLETLTPSKLRRRLPSQPTTVRDRDVTSSVTIAKRINEQDRLVEPLAVKELVDAINQELGYDLTADQLPEDLRPIDQLGLYSLDVQIDHSTKKKIKVWVVPSVD</sequence>
<dbReference type="Gene3D" id="3.10.430.100">
    <property type="entry name" value="Ribosomal protein L9, C-terminal domain"/>
    <property type="match status" value="1"/>
</dbReference>
<evidence type="ECO:0000313" key="2">
    <source>
        <dbReference type="EMBL" id="QEG02771.1"/>
    </source>
</evidence>